<reference evidence="3 4" key="1">
    <citation type="submission" date="2016-09" db="EMBL/GenBank/DDBJ databases">
        <title>Draft genome sequence for the type strain of Vulcanibacillus modesticaldus BR, a strictly anaerobic, moderately thermophilic, and nitrate-reducing bacterium from deep sea-hydrothermal vents of the Mid-Atlantic Ridge.</title>
        <authorList>
            <person name="Abin C.A."/>
            <person name="Hollibaugh J.T."/>
        </authorList>
    </citation>
    <scope>NUCLEOTIDE SEQUENCE [LARGE SCALE GENOMIC DNA]</scope>
    <source>
        <strain evidence="3 4">BR</strain>
    </source>
</reference>
<dbReference type="PANTHER" id="PTHR41786:SF1">
    <property type="entry name" value="6-HYDROXYMETHYLPTERIN DIPHOSPHOKINASE MPTE-LIKE DOMAIN-CONTAINING PROTEIN"/>
    <property type="match status" value="1"/>
</dbReference>
<keyword evidence="4" id="KW-1185">Reference proteome</keyword>
<evidence type="ECO:0000313" key="3">
    <source>
        <dbReference type="EMBL" id="OEF98886.1"/>
    </source>
</evidence>
<sequence length="643" mass="74621">MEKKDELMANFNKNIEYLPSQLLNRILKIRSEEIWENVIIEYTKEGHPICKYNTGQHIFHINSSQPTIEAKNWYHNLAIEDAGALFVYGCGFGYPLFEILKQKQPNTIVIVFEQNIYLFVAMLYYFDLEPIFKTQKFRFFVGKIEEFASEFQALFFTDVFLYSTAPYVVFTPTAQRNFKNEYLAIHSYIFKELSLNIFYLGNDHYDTLLGFHNLIANVYEVIENPYLSILKNKYKDVPAFIIANGPSLDKNIHELKKIKGRGLIISTESAIIPLTKNNIKPDILCVVERIRNAYEFHFKDRKYSDDISLLALALIDRNIFPSFSGPKIPIFRCTESINRWMNNIIGDKESELDAGANVSHLAFEIAVYLGANPIIFVGQDFAYGLDGRTHSKYSVYYEDIGKKSVSKIKSKPVVYTEGNDGTQIPSTQLWLDFKRGLERKIANYPHLEILNATEGGAKIYGTTKIKLSTAIHKYCKTKISLRVDQLINNNKNKINQSERTKKFQNLIDELSLYAAKFRNLCQVAIKGNIRSKQMIELFEQKKIVEIIDILEKAYEDNFKDLKQFMTDNLYYVFLQQVLLIGFHKMNRLGVIKSPERVKKVFLIHEELFHNLNIVCQSVTINFEMSIEKLEQNCYHTLNKQSSP</sequence>
<proteinExistence type="predicted"/>
<name>A0A1D2YT85_9BACI</name>
<evidence type="ECO:0000313" key="4">
    <source>
        <dbReference type="Proteomes" id="UP000243739"/>
    </source>
</evidence>
<dbReference type="Proteomes" id="UP000243739">
    <property type="component" value="Unassembled WGS sequence"/>
</dbReference>
<dbReference type="AlphaFoldDB" id="A0A1D2YT85"/>
<evidence type="ECO:0008006" key="5">
    <source>
        <dbReference type="Google" id="ProtNLM"/>
    </source>
</evidence>
<dbReference type="PANTHER" id="PTHR41786">
    <property type="entry name" value="MOTILITY ACCESSORY FACTOR MAF"/>
    <property type="match status" value="1"/>
</dbReference>
<dbReference type="RefSeq" id="WP_069657222.1">
    <property type="nucleotide sequence ID" value="NZ_MIJF01000046.1"/>
</dbReference>
<dbReference type="STRING" id="337097.BHF71_02870"/>
<gene>
    <name evidence="3" type="ORF">BHF71_02870</name>
</gene>
<evidence type="ECO:0000259" key="1">
    <source>
        <dbReference type="Pfam" id="PF01973"/>
    </source>
</evidence>
<dbReference type="InterPro" id="IPR002826">
    <property type="entry name" value="MptE-like"/>
</dbReference>
<protein>
    <recommendedName>
        <fullName evidence="5">Motility accessory factor</fullName>
    </recommendedName>
</protein>
<feature type="domain" description="Glycosyltransferase Maf N-terminal" evidence="2">
    <location>
        <begin position="75"/>
        <end position="135"/>
    </location>
</feature>
<evidence type="ECO:0000259" key="2">
    <source>
        <dbReference type="Pfam" id="PF20157"/>
    </source>
</evidence>
<accession>A0A1D2YT85</accession>
<dbReference type="OrthoDB" id="5291305at2"/>
<comment type="caution">
    <text evidence="3">The sequence shown here is derived from an EMBL/GenBank/DDBJ whole genome shotgun (WGS) entry which is preliminary data.</text>
</comment>
<feature type="domain" description="6-hydroxymethylpterin diphosphokinase MptE-like" evidence="1">
    <location>
        <begin position="213"/>
        <end position="383"/>
    </location>
</feature>
<dbReference type="InterPro" id="IPR045376">
    <property type="entry name" value="Maf_N"/>
</dbReference>
<dbReference type="Pfam" id="PF20157">
    <property type="entry name" value="Maf_flag10_N"/>
    <property type="match status" value="1"/>
</dbReference>
<dbReference type="Pfam" id="PF01973">
    <property type="entry name" value="MptE-like"/>
    <property type="match status" value="1"/>
</dbReference>
<dbReference type="EMBL" id="MIJF01000046">
    <property type="protein sequence ID" value="OEF98886.1"/>
    <property type="molecule type" value="Genomic_DNA"/>
</dbReference>
<organism evidence="3 4">
    <name type="scientific">Vulcanibacillus modesticaldus</name>
    <dbReference type="NCBI Taxonomy" id="337097"/>
    <lineage>
        <taxon>Bacteria</taxon>
        <taxon>Bacillati</taxon>
        <taxon>Bacillota</taxon>
        <taxon>Bacilli</taxon>
        <taxon>Bacillales</taxon>
        <taxon>Bacillaceae</taxon>
        <taxon>Vulcanibacillus</taxon>
    </lineage>
</organism>